<dbReference type="RefSeq" id="XP_009762955.1">
    <property type="nucleotide sequence ID" value="XM_009764653.1"/>
</dbReference>
<dbReference type="Pfam" id="PF19259">
    <property type="entry name" value="Ty3_capsid"/>
    <property type="match status" value="1"/>
</dbReference>
<dbReference type="GO" id="GO:0008233">
    <property type="term" value="F:peptidase activity"/>
    <property type="evidence" value="ECO:0007669"/>
    <property type="project" value="UniProtKB-KW"/>
</dbReference>
<feature type="domain" description="Reverse transcriptase" evidence="10">
    <location>
        <begin position="537"/>
        <end position="716"/>
    </location>
</feature>
<evidence type="ECO:0000259" key="10">
    <source>
        <dbReference type="PROSITE" id="PS50878"/>
    </source>
</evidence>
<dbReference type="FunFam" id="3.10.10.10:FF:000007">
    <property type="entry name" value="Retrovirus-related Pol polyprotein from transposon 17.6-like Protein"/>
    <property type="match status" value="1"/>
</dbReference>
<dbReference type="SUPFAM" id="SSF56672">
    <property type="entry name" value="DNA/RNA polymerases"/>
    <property type="match status" value="1"/>
</dbReference>
<dbReference type="Gene3D" id="2.40.70.10">
    <property type="entry name" value="Acid Proteases"/>
    <property type="match status" value="1"/>
</dbReference>
<keyword evidence="7" id="KW-0695">RNA-directed DNA polymerase</keyword>
<keyword evidence="6" id="KW-0378">Hydrolase</keyword>
<dbReference type="FunFam" id="3.30.70.270:FF:000020">
    <property type="entry name" value="Transposon Tf2-6 polyprotein-like Protein"/>
    <property type="match status" value="1"/>
</dbReference>
<evidence type="ECO:0000256" key="5">
    <source>
        <dbReference type="ARBA" id="ARBA00022759"/>
    </source>
</evidence>
<dbReference type="InterPro" id="IPR043502">
    <property type="entry name" value="DNA/RNA_pol_sf"/>
</dbReference>
<evidence type="ECO:0000256" key="8">
    <source>
        <dbReference type="ARBA" id="ARBA00023268"/>
    </source>
</evidence>
<evidence type="ECO:0000256" key="1">
    <source>
        <dbReference type="ARBA" id="ARBA00022670"/>
    </source>
</evidence>
<dbReference type="PANTHER" id="PTHR37984">
    <property type="entry name" value="PROTEIN CBG26694"/>
    <property type="match status" value="1"/>
</dbReference>
<dbReference type="CDD" id="cd00303">
    <property type="entry name" value="retropepsin_like"/>
    <property type="match status" value="1"/>
</dbReference>
<feature type="region of interest" description="Disordered" evidence="9">
    <location>
        <begin position="23"/>
        <end position="53"/>
    </location>
</feature>
<dbReference type="STRING" id="4096.A0A1U7VM81"/>
<evidence type="ECO:0000313" key="11">
    <source>
        <dbReference type="Proteomes" id="UP000189701"/>
    </source>
</evidence>
<keyword evidence="5" id="KW-0255">Endonuclease</keyword>
<dbReference type="InterPro" id="IPR043128">
    <property type="entry name" value="Rev_trsase/Diguanyl_cyclase"/>
</dbReference>
<evidence type="ECO:0000256" key="7">
    <source>
        <dbReference type="ARBA" id="ARBA00022918"/>
    </source>
</evidence>
<reference evidence="12" key="2">
    <citation type="submission" date="2025-08" db="UniProtKB">
        <authorList>
            <consortium name="RefSeq"/>
        </authorList>
    </citation>
    <scope>IDENTIFICATION</scope>
    <source>
        <tissue evidence="12">Leaf</tissue>
    </source>
</reference>
<dbReference type="InterPro" id="IPR000477">
    <property type="entry name" value="RT_dom"/>
</dbReference>
<protein>
    <submittedName>
        <fullName evidence="12">Uncharacterized protein LOC104214925</fullName>
    </submittedName>
</protein>
<dbReference type="Gene3D" id="3.10.10.10">
    <property type="entry name" value="HIV Type 1 Reverse Transcriptase, subunit A, domain 1"/>
    <property type="match status" value="1"/>
</dbReference>
<keyword evidence="2" id="KW-0808">Transferase</keyword>
<feature type="region of interest" description="Disordered" evidence="9">
    <location>
        <begin position="232"/>
        <end position="255"/>
    </location>
</feature>
<dbReference type="GO" id="GO:0006508">
    <property type="term" value="P:proteolysis"/>
    <property type="evidence" value="ECO:0007669"/>
    <property type="project" value="UniProtKB-KW"/>
</dbReference>
<dbReference type="Pfam" id="PF08284">
    <property type="entry name" value="RVP_2"/>
    <property type="match status" value="1"/>
</dbReference>
<sequence length="849" mass="96405">MVNQLQQLSLQLQEFIVGFNKNQGKDSDAGASSNVGNQPYRPENRPNQLTGNSVVPRYTKLDFPTFDGSEDPLIWVHRCEKFFSNQRTNEVDKVGLAAFHLLGEAQLWYHQVEQEYPSVDWSEFKEYCALRFGPPLGSNPLGDLVNLKQTGSIEEYQRQFQERLARASKCVRVGQQVSLFTVELIDSIRLDVEMRSPPDLVHAMNIARAFEKKQKLVWATSSRRETWQGTKGYFSTTTSSTIPTPKGSNAPGGITEPKLVSSSAPFIKKLSRTEMAERRAKGLCYNCDELYSIGHQCKKLFWLELADLDDEEPDHKDAQEPEISLYAITGQKNARTMQLLAIMKGQPLLSLVDSGSTHNFISYTAAQHLGMQVQPGTSAKVSVAKGEKVYSKGTCPSVSFYIDNQNFEADFFVIPLDGFDIVLGVIWLQTLGPILWDFVTLEMSFTSNGKQVVFQGQQTCSKLQLQLLHDLDEHHSKLEQVLAEFADLFQEPTGLPPMRNCDHRICLLPGSKPVVVRPYRYPHLQKDEIEKQRADMLRQGIIRPSRSPFSSPVLLVRKHDGTWRFCVDYRELNAKTVKDKFLIPVVDELLDELYESRYFTKLDLKSGYHQVRMDPLDIEKTAFRTHHDHFEFLVMPFGLSNAPSTFQALMNEVFKPHLRQFVLVFFDDILIYSKTWDDHLTHIGIVFELLRAHNLYVKRSKCSFGETQVAYLGHVVSETGVAADTNKVQAIIDWPQPQSTTTLRGFLGLAGYYRKFIRNYSQLAAPLTNMLKRNLFQWDDTSLTSFDTLKKALATAPVLQLPNFNDPFIIECDASGGGIGAVLQQNGHPIAFFSRQLAARHFKLAAYER</sequence>
<dbReference type="GO" id="GO:0003964">
    <property type="term" value="F:RNA-directed DNA polymerase activity"/>
    <property type="evidence" value="ECO:0007669"/>
    <property type="project" value="UniProtKB-KW"/>
</dbReference>
<dbReference type="InterPro" id="IPR045358">
    <property type="entry name" value="Ty3_capsid"/>
</dbReference>
<dbReference type="Gene3D" id="3.30.70.270">
    <property type="match status" value="2"/>
</dbReference>
<dbReference type="Pfam" id="PF00078">
    <property type="entry name" value="RVT_1"/>
    <property type="match status" value="1"/>
</dbReference>
<keyword evidence="11" id="KW-1185">Reference proteome</keyword>
<gene>
    <name evidence="12" type="primary">LOC104214925</name>
</gene>
<keyword evidence="3" id="KW-0548">Nucleotidyltransferase</keyword>
<evidence type="ECO:0000313" key="12">
    <source>
        <dbReference type="RefSeq" id="XP_009762955.1"/>
    </source>
</evidence>
<reference evidence="11" key="1">
    <citation type="journal article" date="2013" name="Genome Biol.">
        <title>Reference genomes and transcriptomes of Nicotiana sylvestris and Nicotiana tomentosiformis.</title>
        <authorList>
            <person name="Sierro N."/>
            <person name="Battey J.N."/>
            <person name="Ouadi S."/>
            <person name="Bovet L."/>
            <person name="Goepfert S."/>
            <person name="Bakaher N."/>
            <person name="Peitsch M.C."/>
            <person name="Ivanov N.V."/>
        </authorList>
    </citation>
    <scope>NUCLEOTIDE SEQUENCE [LARGE SCALE GENOMIC DNA]</scope>
</reference>
<dbReference type="AlphaFoldDB" id="A0A1U7VM81"/>
<keyword evidence="8" id="KW-0511">Multifunctional enzyme</keyword>
<accession>A0A1U7VM81</accession>
<dbReference type="Pfam" id="PF17919">
    <property type="entry name" value="RT_RNaseH_2"/>
    <property type="match status" value="1"/>
</dbReference>
<keyword evidence="1" id="KW-0645">Protease</keyword>
<organism evidence="11 12">
    <name type="scientific">Nicotiana sylvestris</name>
    <name type="common">Wood tobacco</name>
    <name type="synonym">South American tobacco</name>
    <dbReference type="NCBI Taxonomy" id="4096"/>
    <lineage>
        <taxon>Eukaryota</taxon>
        <taxon>Viridiplantae</taxon>
        <taxon>Streptophyta</taxon>
        <taxon>Embryophyta</taxon>
        <taxon>Tracheophyta</taxon>
        <taxon>Spermatophyta</taxon>
        <taxon>Magnoliopsida</taxon>
        <taxon>eudicotyledons</taxon>
        <taxon>Gunneridae</taxon>
        <taxon>Pentapetalae</taxon>
        <taxon>asterids</taxon>
        <taxon>lamiids</taxon>
        <taxon>Solanales</taxon>
        <taxon>Solanaceae</taxon>
        <taxon>Nicotianoideae</taxon>
        <taxon>Nicotianeae</taxon>
        <taxon>Nicotiana</taxon>
    </lineage>
</organism>
<dbReference type="CDD" id="cd01647">
    <property type="entry name" value="RT_LTR"/>
    <property type="match status" value="1"/>
</dbReference>
<dbReference type="eggNOG" id="KOG0017">
    <property type="taxonomic scope" value="Eukaryota"/>
</dbReference>
<evidence type="ECO:0000256" key="3">
    <source>
        <dbReference type="ARBA" id="ARBA00022695"/>
    </source>
</evidence>
<evidence type="ECO:0000256" key="9">
    <source>
        <dbReference type="SAM" id="MobiDB-lite"/>
    </source>
</evidence>
<evidence type="ECO:0000256" key="2">
    <source>
        <dbReference type="ARBA" id="ARBA00022679"/>
    </source>
</evidence>
<evidence type="ECO:0000256" key="4">
    <source>
        <dbReference type="ARBA" id="ARBA00022722"/>
    </source>
</evidence>
<dbReference type="OrthoDB" id="1305335at2759"/>
<dbReference type="InterPro" id="IPR021109">
    <property type="entry name" value="Peptidase_aspartic_dom_sf"/>
</dbReference>
<dbReference type="InterPro" id="IPR050951">
    <property type="entry name" value="Retrovirus_Pol_polyprotein"/>
</dbReference>
<dbReference type="SUPFAM" id="SSF50630">
    <property type="entry name" value="Acid proteases"/>
    <property type="match status" value="1"/>
</dbReference>
<dbReference type="InterPro" id="IPR041577">
    <property type="entry name" value="RT_RNaseH_2"/>
</dbReference>
<name>A0A1U7VM81_NICSY</name>
<evidence type="ECO:0000256" key="6">
    <source>
        <dbReference type="ARBA" id="ARBA00022801"/>
    </source>
</evidence>
<keyword evidence="4" id="KW-0540">Nuclease</keyword>
<dbReference type="PANTHER" id="PTHR37984:SF5">
    <property type="entry name" value="PROTEIN NYNRIN-LIKE"/>
    <property type="match status" value="1"/>
</dbReference>
<dbReference type="Proteomes" id="UP000189701">
    <property type="component" value="Unplaced"/>
</dbReference>
<proteinExistence type="predicted"/>
<dbReference type="PROSITE" id="PS50878">
    <property type="entry name" value="RT_POL"/>
    <property type="match status" value="1"/>
</dbReference>
<dbReference type="GO" id="GO:0004519">
    <property type="term" value="F:endonuclease activity"/>
    <property type="evidence" value="ECO:0007669"/>
    <property type="project" value="UniProtKB-KW"/>
</dbReference>